<dbReference type="Pfam" id="PF14285">
    <property type="entry name" value="DUF4367"/>
    <property type="match status" value="1"/>
</dbReference>
<keyword evidence="4" id="KW-1185">Reference proteome</keyword>
<feature type="domain" description="DUF4367" evidence="2">
    <location>
        <begin position="178"/>
        <end position="287"/>
    </location>
</feature>
<feature type="transmembrane region" description="Helical" evidence="1">
    <location>
        <begin position="97"/>
        <end position="117"/>
    </location>
</feature>
<dbReference type="EMBL" id="JACRTG010000018">
    <property type="protein sequence ID" value="MBC8588266.1"/>
    <property type="molecule type" value="Genomic_DNA"/>
</dbReference>
<comment type="caution">
    <text evidence="3">The sequence shown here is derived from an EMBL/GenBank/DDBJ whole genome shotgun (WGS) entry which is preliminary data.</text>
</comment>
<keyword evidence="1" id="KW-1133">Transmembrane helix</keyword>
<reference evidence="3" key="1">
    <citation type="submission" date="2020-08" db="EMBL/GenBank/DDBJ databases">
        <title>Genome public.</title>
        <authorList>
            <person name="Liu C."/>
            <person name="Sun Q."/>
        </authorList>
    </citation>
    <scope>NUCLEOTIDE SEQUENCE</scope>
    <source>
        <strain evidence="3">BX21</strain>
    </source>
</reference>
<keyword evidence="1" id="KW-0812">Transmembrane</keyword>
<protein>
    <submittedName>
        <fullName evidence="3">DUF4367 domain-containing protein</fullName>
    </submittedName>
</protein>
<keyword evidence="1" id="KW-0472">Membrane</keyword>
<proteinExistence type="predicted"/>
<dbReference type="AlphaFoldDB" id="A0A926ESW3"/>
<dbReference type="Proteomes" id="UP000601171">
    <property type="component" value="Unassembled WGS sequence"/>
</dbReference>
<evidence type="ECO:0000313" key="4">
    <source>
        <dbReference type="Proteomes" id="UP000601171"/>
    </source>
</evidence>
<name>A0A926ESW3_9FIRM</name>
<evidence type="ECO:0000259" key="2">
    <source>
        <dbReference type="Pfam" id="PF14285"/>
    </source>
</evidence>
<evidence type="ECO:0000313" key="3">
    <source>
        <dbReference type="EMBL" id="MBC8588266.1"/>
    </source>
</evidence>
<organism evidence="3 4">
    <name type="scientific">Paratissierella segnis</name>
    <dbReference type="NCBI Taxonomy" id="2763679"/>
    <lineage>
        <taxon>Bacteria</taxon>
        <taxon>Bacillati</taxon>
        <taxon>Bacillota</taxon>
        <taxon>Tissierellia</taxon>
        <taxon>Tissierellales</taxon>
        <taxon>Tissierellaceae</taxon>
        <taxon>Paratissierella</taxon>
    </lineage>
</organism>
<evidence type="ECO:0000256" key="1">
    <source>
        <dbReference type="SAM" id="Phobius"/>
    </source>
</evidence>
<gene>
    <name evidence="3" type="ORF">H8707_08430</name>
</gene>
<sequence>MKDINDEFLKIISAKENKDAIRDKMYRNTYEELEKDDIDIDTALVDECIETVKLIDDIEDIPEKKIQEMNRRTEQRYKQLESKIKKKRLFMKNFRKIAASFVILLLITGVVASANGYNILKTITKWGNEIFYFNVKGDVRGRENGKDNNSANLNGLVDSKIYYNIDDAIKDIAPKPILPSYIPVGYTLEYIERTDLDKKVLLSVVYLNQNKELLINLSINKGDENINYNSLIEKDSSEVEIYKKNNIEHYIMKNYDNIQGTWVYNNTVYLIIGEISMEETKTLIDSVYN</sequence>
<dbReference type="RefSeq" id="WP_262429715.1">
    <property type="nucleotide sequence ID" value="NZ_JACRTG010000018.1"/>
</dbReference>
<accession>A0A926ESW3</accession>
<dbReference type="InterPro" id="IPR025377">
    <property type="entry name" value="DUF4367"/>
</dbReference>